<name>A0A1I0ERG1_9FIRM</name>
<dbReference type="Pfam" id="PF19623">
    <property type="entry name" value="DUF6128"/>
    <property type="match status" value="1"/>
</dbReference>
<gene>
    <name evidence="3" type="ORF">SAMN04487772_12410</name>
</gene>
<evidence type="ECO:0000313" key="4">
    <source>
        <dbReference type="Proteomes" id="UP000199800"/>
    </source>
</evidence>
<feature type="coiled-coil region" evidence="1">
    <location>
        <begin position="254"/>
        <end position="281"/>
    </location>
</feature>
<evidence type="ECO:0000313" key="3">
    <source>
        <dbReference type="EMBL" id="SET47941.1"/>
    </source>
</evidence>
<evidence type="ECO:0000259" key="2">
    <source>
        <dbReference type="Pfam" id="PF19623"/>
    </source>
</evidence>
<dbReference type="RefSeq" id="WP_092478597.1">
    <property type="nucleotide sequence ID" value="NZ_FOHN01000024.1"/>
</dbReference>
<sequence length="445" mass="50855">MADYKRLVSYIYDYEAGIRKRNIGFGRIESKNGQCKVTIHITANISPLEPLKVYLFRRNGSKIEGILFGTMIFKNGTGDFRGETSTNALMDTEIGLDDICGIIIVLNQNKFFGSEWDDQEIRFENFQEYSDQGERERAKRMDRMVQNIHVQTQNITDMLMEEDLANQIREPEQELKAAQLDTSAKVSEAMETVVDVVQSLFQEQKKEDGSAEPKEDYVYQEEEDIVAAQASEEVYSDKTVEAFKTQEEEVYMGGASVKEELEEEEKLKEDLGEELVAAAELSKQPFFEEPFARTFEFENQGANKESCKEEQVEAAEMGGNCCHSDNYPECVRNLFKSFPSLKPFPDSDANNWVRIEPKDIGMLPVETWVLANNSFLLHGYYNYRHLIFGVLKLEKGEQFVIGVPGILQSTEQTMAGMFGFHRFLSASKGENQYGSFGYWVQQIVL</sequence>
<dbReference type="OrthoDB" id="9814510at2"/>
<dbReference type="Proteomes" id="UP000199800">
    <property type="component" value="Unassembled WGS sequence"/>
</dbReference>
<reference evidence="3 4" key="1">
    <citation type="submission" date="2016-10" db="EMBL/GenBank/DDBJ databases">
        <authorList>
            <person name="de Groot N.N."/>
        </authorList>
    </citation>
    <scope>NUCLEOTIDE SEQUENCE [LARGE SCALE GENOMIC DNA]</scope>
    <source>
        <strain evidence="3 4">DSM 1801</strain>
    </source>
</reference>
<keyword evidence="4" id="KW-1185">Reference proteome</keyword>
<dbReference type="EMBL" id="FOHN01000024">
    <property type="protein sequence ID" value="SET47941.1"/>
    <property type="molecule type" value="Genomic_DNA"/>
</dbReference>
<organism evidence="3 4">
    <name type="scientific">[Clostridium] polysaccharolyticum</name>
    <dbReference type="NCBI Taxonomy" id="29364"/>
    <lineage>
        <taxon>Bacteria</taxon>
        <taxon>Bacillati</taxon>
        <taxon>Bacillota</taxon>
        <taxon>Clostridia</taxon>
        <taxon>Lachnospirales</taxon>
        <taxon>Lachnospiraceae</taxon>
    </lineage>
</organism>
<dbReference type="InterPro" id="IPR046131">
    <property type="entry name" value="DUF6128"/>
</dbReference>
<protein>
    <recommendedName>
        <fullName evidence="2">DUF6128 domain-containing protein</fullName>
    </recommendedName>
</protein>
<proteinExistence type="predicted"/>
<dbReference type="AlphaFoldDB" id="A0A1I0ERG1"/>
<keyword evidence="1" id="KW-0175">Coiled coil</keyword>
<feature type="domain" description="DUF6128" evidence="2">
    <location>
        <begin position="336"/>
        <end position="440"/>
    </location>
</feature>
<accession>A0A1I0ERG1</accession>
<evidence type="ECO:0000256" key="1">
    <source>
        <dbReference type="SAM" id="Coils"/>
    </source>
</evidence>
<dbReference type="STRING" id="29364.SAMN04487772_12410"/>